<evidence type="ECO:0000313" key="3">
    <source>
        <dbReference type="EMBL" id="MDX8141039.1"/>
    </source>
</evidence>
<feature type="transmembrane region" description="Helical" evidence="2">
    <location>
        <begin position="376"/>
        <end position="407"/>
    </location>
</feature>
<accession>A0ABU4UNP2</accession>
<organism evidence="3 4">
    <name type="scientific">Lentzea sokolovensis</name>
    <dbReference type="NCBI Taxonomy" id="3095429"/>
    <lineage>
        <taxon>Bacteria</taxon>
        <taxon>Bacillati</taxon>
        <taxon>Actinomycetota</taxon>
        <taxon>Actinomycetes</taxon>
        <taxon>Pseudonocardiales</taxon>
        <taxon>Pseudonocardiaceae</taxon>
        <taxon>Lentzea</taxon>
    </lineage>
</organism>
<feature type="transmembrane region" description="Helical" evidence="2">
    <location>
        <begin position="463"/>
        <end position="487"/>
    </location>
</feature>
<evidence type="ECO:0000313" key="4">
    <source>
        <dbReference type="Proteomes" id="UP001285352"/>
    </source>
</evidence>
<feature type="compositionally biased region" description="Basic and acidic residues" evidence="1">
    <location>
        <begin position="785"/>
        <end position="798"/>
    </location>
</feature>
<reference evidence="3 4" key="1">
    <citation type="submission" date="2023-11" db="EMBL/GenBank/DDBJ databases">
        <title>Lentzea sokolovensis, sp. nov., Lentzea kristufkii, sp. nov., and Lentzea miocenensis, sp. nov., rare actinobacteria from Sokolov Coal Basin, Miocene lacustrine sediment, Czech Republic.</title>
        <authorList>
            <person name="Lara A."/>
            <person name="Kotroba L."/>
            <person name="Nouioui I."/>
            <person name="Neumann-Schaal M."/>
            <person name="Mast Y."/>
            <person name="Chronakova A."/>
        </authorList>
    </citation>
    <scope>NUCLEOTIDE SEQUENCE [LARGE SCALE GENOMIC DNA]</scope>
    <source>
        <strain evidence="3 4">BCCO 10_0061</strain>
    </source>
</reference>
<dbReference type="InterPro" id="IPR029058">
    <property type="entry name" value="AB_hydrolase_fold"/>
</dbReference>
<feature type="transmembrane region" description="Helical" evidence="2">
    <location>
        <begin position="346"/>
        <end position="364"/>
    </location>
</feature>
<feature type="transmembrane region" description="Helical" evidence="2">
    <location>
        <begin position="314"/>
        <end position="334"/>
    </location>
</feature>
<keyword evidence="2" id="KW-1133">Transmembrane helix</keyword>
<protein>
    <recommendedName>
        <fullName evidence="5">Integral membrane protein</fullName>
    </recommendedName>
</protein>
<gene>
    <name evidence="3" type="ORF">SK854_02885</name>
</gene>
<sequence>MNPRFLELRIHGVNNTPPDAMLALPEHAVEQFRGDRFGSFWRPKPDKLAELPPDHAGQVPAAVRREAYSWGGMARSSPGVPGSGVPSVLANVLGRVGWALLLPFGLANVAYWSRKLPDDSTPTTKHMVWWNAGRGAASTRLFGLGLTVLLVLAVCEVAIDVYAIQCSLPGITCKRLPDFLDVLGDPARHVRVLAASVVPVLLLLGLVALTSLSRNRYEQATMRRKPVRRPGVMLSRASMWEGSPRIRRLTRLHISAGCCVVVLVTSAQLWRHAFFLVLTVLAAGVLAVVMARVVVTATDCPDVPSTEKGGLWSWLLMISAVLVLVAHGFGLYAIEPAFDGPLWLTSWGPPVVTVALLGSVLAAWSWRRNDAKGPLVLLVLFVAFMVATYWVPLAWIGAVVAGGALAWRARPQDGDQWQAWRGAGPGVLLGLSLTSSVTMATVLVLTFRGWVGTGLQAPPFYSWFSAAFAVALVPLVLLVIAQAVVLLPRLTKPAVLDDDEAEVLVVRVRHVVAVTHRAETVAGVLSTLGVLALVLTCYLAFASPSWSQWSGVTWVVGKGDWVTGLAGVAVIGSFVGAGMLTNRRPLGLVWDLMCFLPRTAHPFAPPCYAERAVPEIADRSREFLDESPDHRVVLSAHSLGAVLAVAALFALPEGYLQRVRLLTYGVQLRPYFGRIFPELLGPSVLGTPEVRAGALFSCDPWRRNPGSTPERGLTRLMDKNWINLWRRTDYLGFPVHGWEPNDLDRRAGETNGSPDKVETHSDYHLCTAYRDALTDLVSADLNQSPDRERGGDGNLERS</sequence>
<feature type="region of interest" description="Disordered" evidence="1">
    <location>
        <begin position="778"/>
        <end position="798"/>
    </location>
</feature>
<feature type="transmembrane region" description="Helical" evidence="2">
    <location>
        <begin position="427"/>
        <end position="451"/>
    </location>
</feature>
<comment type="caution">
    <text evidence="3">The sequence shown here is derived from an EMBL/GenBank/DDBJ whole genome shotgun (WGS) entry which is preliminary data.</text>
</comment>
<feature type="transmembrane region" description="Helical" evidence="2">
    <location>
        <begin position="192"/>
        <end position="213"/>
    </location>
</feature>
<keyword evidence="2" id="KW-0812">Transmembrane</keyword>
<feature type="transmembrane region" description="Helical" evidence="2">
    <location>
        <begin position="273"/>
        <end position="294"/>
    </location>
</feature>
<proteinExistence type="predicted"/>
<dbReference type="EMBL" id="JAXAVU010000001">
    <property type="protein sequence ID" value="MDX8141039.1"/>
    <property type="molecule type" value="Genomic_DNA"/>
</dbReference>
<evidence type="ECO:0000256" key="1">
    <source>
        <dbReference type="SAM" id="MobiDB-lite"/>
    </source>
</evidence>
<dbReference type="SUPFAM" id="SSF53474">
    <property type="entry name" value="alpha/beta-Hydrolases"/>
    <property type="match status" value="1"/>
</dbReference>
<keyword evidence="2" id="KW-0472">Membrane</keyword>
<dbReference type="RefSeq" id="WP_319973357.1">
    <property type="nucleotide sequence ID" value="NZ_JAXAVU010000001.1"/>
</dbReference>
<feature type="transmembrane region" description="Helical" evidence="2">
    <location>
        <begin position="141"/>
        <end position="159"/>
    </location>
</feature>
<keyword evidence="4" id="KW-1185">Reference proteome</keyword>
<evidence type="ECO:0000256" key="2">
    <source>
        <dbReference type="SAM" id="Phobius"/>
    </source>
</evidence>
<feature type="transmembrane region" description="Helical" evidence="2">
    <location>
        <begin position="561"/>
        <end position="580"/>
    </location>
</feature>
<dbReference type="Proteomes" id="UP001285352">
    <property type="component" value="Unassembled WGS sequence"/>
</dbReference>
<evidence type="ECO:0008006" key="5">
    <source>
        <dbReference type="Google" id="ProtNLM"/>
    </source>
</evidence>
<feature type="transmembrane region" description="Helical" evidence="2">
    <location>
        <begin position="521"/>
        <end position="541"/>
    </location>
</feature>
<name>A0ABU4UNP2_9PSEU</name>